<evidence type="ECO:0000313" key="2">
    <source>
        <dbReference type="EMBL" id="CUH71323.1"/>
    </source>
</evidence>
<dbReference type="Proteomes" id="UP000051086">
    <property type="component" value="Unassembled WGS sequence"/>
</dbReference>
<gene>
    <name evidence="1" type="ORF">TL5118_00502</name>
    <name evidence="2" type="ORF">TL5120_01109</name>
</gene>
<keyword evidence="3" id="KW-1185">Reference proteome</keyword>
<reference evidence="1 3" key="2">
    <citation type="submission" date="2015-09" db="EMBL/GenBank/DDBJ databases">
        <authorList>
            <person name="Rodrigo-Torres L."/>
            <person name="Arahal D.R."/>
        </authorList>
    </citation>
    <scope>NUCLEOTIDE SEQUENCE [LARGE SCALE GENOMIC DNA]</scope>
    <source>
        <strain evidence="1 3">CECT 5118</strain>
    </source>
</reference>
<reference evidence="2 4" key="1">
    <citation type="submission" date="2015-09" db="EMBL/GenBank/DDBJ databases">
        <authorList>
            <consortium name="Swine Surveillance"/>
        </authorList>
    </citation>
    <scope>NUCLEOTIDE SEQUENCE [LARGE SCALE GENOMIC DNA]</scope>
    <source>
        <strain evidence="2 4">5120</strain>
    </source>
</reference>
<dbReference type="AlphaFoldDB" id="A0A0P1FRF6"/>
<dbReference type="RefSeq" id="WP_058242648.1">
    <property type="nucleotide sequence ID" value="NZ_CYSB01000007.1"/>
</dbReference>
<dbReference type="EMBL" id="CYSB01000007">
    <property type="protein sequence ID" value="CUH63553.1"/>
    <property type="molecule type" value="Genomic_DNA"/>
</dbReference>
<sequence length="269" mass="27842">MSNTPTLALPFVMPAQAQKHVTVNESLLALDGLVQLRIDGLAHVVPPAVPEDGAFYGVGPGPSDGFAGQDGHLARWLDGGWQFSTPQAGLIALDLSTTRLVVWHDGAWHPPALLHQQELGIGTTPDAVNRFAVSSPASLFSHAGSDHRMVLNKSTSADTTTLMFQSGWSGRAEMGLAGSDSWSLKLSADGGSWLTALSADPVTGHVGIGTASASCPLEVAGPMRCGQSSSAARPSASTCGAGACLYDSDLNQPIWSDGSQWRDASGTLV</sequence>
<evidence type="ECO:0000313" key="1">
    <source>
        <dbReference type="EMBL" id="CUH63553.1"/>
    </source>
</evidence>
<name>A0A0P1FRF6_9RHOB</name>
<evidence type="ECO:0000313" key="3">
    <source>
        <dbReference type="Proteomes" id="UP000051086"/>
    </source>
</evidence>
<dbReference type="InterPro" id="IPR021251">
    <property type="entry name" value="DUF2793"/>
</dbReference>
<proteinExistence type="predicted"/>
<accession>A0A0P1FRF6</accession>
<dbReference type="EMBL" id="CYSC01000019">
    <property type="protein sequence ID" value="CUH71323.1"/>
    <property type="molecule type" value="Genomic_DNA"/>
</dbReference>
<protein>
    <recommendedName>
        <fullName evidence="5">DUF2793 domain-containing protein</fullName>
    </recommendedName>
</protein>
<organism evidence="2 4">
    <name type="scientific">Thalassovita autumnalis</name>
    <dbReference type="NCBI Taxonomy" id="2072972"/>
    <lineage>
        <taxon>Bacteria</taxon>
        <taxon>Pseudomonadati</taxon>
        <taxon>Pseudomonadota</taxon>
        <taxon>Alphaproteobacteria</taxon>
        <taxon>Rhodobacterales</taxon>
        <taxon>Roseobacteraceae</taxon>
        <taxon>Thalassovita</taxon>
    </lineage>
</organism>
<evidence type="ECO:0008006" key="5">
    <source>
        <dbReference type="Google" id="ProtNLM"/>
    </source>
</evidence>
<dbReference type="OrthoDB" id="564699at2"/>
<evidence type="ECO:0000313" key="4">
    <source>
        <dbReference type="Proteomes" id="UP000051887"/>
    </source>
</evidence>
<dbReference type="Proteomes" id="UP000051887">
    <property type="component" value="Unassembled WGS sequence"/>
</dbReference>
<dbReference type="Pfam" id="PF10983">
    <property type="entry name" value="DUF2793"/>
    <property type="match status" value="1"/>
</dbReference>